<feature type="transmembrane region" description="Helical" evidence="2">
    <location>
        <begin position="443"/>
        <end position="467"/>
    </location>
</feature>
<evidence type="ECO:0000313" key="3">
    <source>
        <dbReference type="EMBL" id="KAK4112246.1"/>
    </source>
</evidence>
<keyword evidence="2" id="KW-1133">Transmembrane helix</keyword>
<comment type="caution">
    <text evidence="3">The sequence shown here is derived from an EMBL/GenBank/DDBJ whole genome shotgun (WGS) entry which is preliminary data.</text>
</comment>
<feature type="region of interest" description="Disordered" evidence="1">
    <location>
        <begin position="526"/>
        <end position="554"/>
    </location>
</feature>
<keyword evidence="2" id="KW-0472">Membrane</keyword>
<sequence length="554" mass="61108">MSRAQERVPDPGTSVLQQTPWWGILSLSAILACAIASMIVVAVSRDQVVDSWPIQPAVWLSIFSTISNLAFSSALATGVAVRFWLCAESGGRLGQLHYIWDHGRSLAFFAAFRAGSEARKVTLIATIAWIVQFASGPLLQRSTFQAAEDRVSEQVMFFDLSNRIPDGWMGRWDDARVKLLQHRRAITPIQEWFRNASITVPDKEGYRCRGTCHGFVRGAGFVHTCESGTESLDLSSDRANHSTVFLVETKLAEEAGEPFLHLTTKHIAELQGRCQATLHVHTCRIRAAVVEYPVMITNSTIVLRTDGLGSIREVSPYTAEGDRSTAVAGSGIGPLAGLHKFADDKLADNATVDFYHTLVPPRFLYRGPGMLADMFLQAEPPNSLNSSSLDSCRLTWTSPTVYVLTAMHDYMFRVAHRVGNNTDRQTFAATRTETILVFRSDNAFLGGGLAVSFCALLLVASLSWGWWRLERPVTLSPLETARVFEGASELRGRVRRVATIDQILADVRHVQVRVGAADNPRDKMMTRVSVSTEERGPEAEAPGAARHQNQPLPF</sequence>
<dbReference type="Pfam" id="PF11374">
    <property type="entry name" value="DUF3176"/>
    <property type="match status" value="1"/>
</dbReference>
<feature type="transmembrane region" description="Helical" evidence="2">
    <location>
        <begin position="21"/>
        <end position="45"/>
    </location>
</feature>
<dbReference type="PANTHER" id="PTHR37576">
    <property type="entry name" value="DEFECT AT LOW TEMPERATURE PROTEIN 1"/>
    <property type="match status" value="1"/>
</dbReference>
<accession>A0AAN6TDK1</accession>
<protein>
    <submittedName>
        <fullName evidence="3">Uncharacterized protein</fullName>
    </submittedName>
</protein>
<feature type="transmembrane region" description="Helical" evidence="2">
    <location>
        <begin position="57"/>
        <end position="85"/>
    </location>
</feature>
<dbReference type="RefSeq" id="XP_064669816.1">
    <property type="nucleotide sequence ID" value="XM_064817778.1"/>
</dbReference>
<keyword evidence="4" id="KW-1185">Reference proteome</keyword>
<proteinExistence type="predicted"/>
<keyword evidence="2" id="KW-0812">Transmembrane</keyword>
<dbReference type="PANTHER" id="PTHR37576:SF2">
    <property type="entry name" value="DEFECT AT LOW TEMPERATURE PROTEIN 1"/>
    <property type="match status" value="1"/>
</dbReference>
<dbReference type="EMBL" id="MU853343">
    <property type="protein sequence ID" value="KAK4112246.1"/>
    <property type="molecule type" value="Genomic_DNA"/>
</dbReference>
<gene>
    <name evidence="3" type="ORF">N656DRAFT_798588</name>
</gene>
<name>A0AAN6TDK1_9PEZI</name>
<dbReference type="PROSITE" id="PS51257">
    <property type="entry name" value="PROKAR_LIPOPROTEIN"/>
    <property type="match status" value="1"/>
</dbReference>
<reference evidence="3" key="2">
    <citation type="submission" date="2023-05" db="EMBL/GenBank/DDBJ databases">
        <authorList>
            <consortium name="Lawrence Berkeley National Laboratory"/>
            <person name="Steindorff A."/>
            <person name="Hensen N."/>
            <person name="Bonometti L."/>
            <person name="Westerberg I."/>
            <person name="Brannstrom I.O."/>
            <person name="Guillou S."/>
            <person name="Cros-Aarteil S."/>
            <person name="Calhoun S."/>
            <person name="Haridas S."/>
            <person name="Kuo A."/>
            <person name="Mondo S."/>
            <person name="Pangilinan J."/>
            <person name="Riley R."/>
            <person name="Labutti K."/>
            <person name="Andreopoulos B."/>
            <person name="Lipzen A."/>
            <person name="Chen C."/>
            <person name="Yanf M."/>
            <person name="Daum C."/>
            <person name="Ng V."/>
            <person name="Clum A."/>
            <person name="Ohm R."/>
            <person name="Martin F."/>
            <person name="Silar P."/>
            <person name="Natvig D."/>
            <person name="Lalanne C."/>
            <person name="Gautier V."/>
            <person name="Ament-Velasquez S.L."/>
            <person name="Kruys A."/>
            <person name="Hutchinson M.I."/>
            <person name="Powell A.J."/>
            <person name="Barry K."/>
            <person name="Miller A.N."/>
            <person name="Grigoriev I.V."/>
            <person name="Debuchy R."/>
            <person name="Gladieux P."/>
            <person name="Thoren M.H."/>
            <person name="Johannesson H."/>
        </authorList>
    </citation>
    <scope>NUCLEOTIDE SEQUENCE</scope>
    <source>
        <strain evidence="3">CBS 508.74</strain>
    </source>
</reference>
<evidence type="ECO:0000313" key="4">
    <source>
        <dbReference type="Proteomes" id="UP001302812"/>
    </source>
</evidence>
<dbReference type="Proteomes" id="UP001302812">
    <property type="component" value="Unassembled WGS sequence"/>
</dbReference>
<reference evidence="3" key="1">
    <citation type="journal article" date="2023" name="Mol. Phylogenet. Evol.">
        <title>Genome-scale phylogeny and comparative genomics of the fungal order Sordariales.</title>
        <authorList>
            <person name="Hensen N."/>
            <person name="Bonometti L."/>
            <person name="Westerberg I."/>
            <person name="Brannstrom I.O."/>
            <person name="Guillou S."/>
            <person name="Cros-Aarteil S."/>
            <person name="Calhoun S."/>
            <person name="Haridas S."/>
            <person name="Kuo A."/>
            <person name="Mondo S."/>
            <person name="Pangilinan J."/>
            <person name="Riley R."/>
            <person name="LaButti K."/>
            <person name="Andreopoulos B."/>
            <person name="Lipzen A."/>
            <person name="Chen C."/>
            <person name="Yan M."/>
            <person name="Daum C."/>
            <person name="Ng V."/>
            <person name="Clum A."/>
            <person name="Steindorff A."/>
            <person name="Ohm R.A."/>
            <person name="Martin F."/>
            <person name="Silar P."/>
            <person name="Natvig D.O."/>
            <person name="Lalanne C."/>
            <person name="Gautier V."/>
            <person name="Ament-Velasquez S.L."/>
            <person name="Kruys A."/>
            <person name="Hutchinson M.I."/>
            <person name="Powell A.J."/>
            <person name="Barry K."/>
            <person name="Miller A.N."/>
            <person name="Grigoriev I.V."/>
            <person name="Debuchy R."/>
            <person name="Gladieux P."/>
            <person name="Hiltunen Thoren M."/>
            <person name="Johannesson H."/>
        </authorList>
    </citation>
    <scope>NUCLEOTIDE SEQUENCE</scope>
    <source>
        <strain evidence="3">CBS 508.74</strain>
    </source>
</reference>
<evidence type="ECO:0000256" key="1">
    <source>
        <dbReference type="SAM" id="MobiDB-lite"/>
    </source>
</evidence>
<dbReference type="GeneID" id="89941903"/>
<evidence type="ECO:0000256" key="2">
    <source>
        <dbReference type="SAM" id="Phobius"/>
    </source>
</evidence>
<dbReference type="InterPro" id="IPR021514">
    <property type="entry name" value="DUF3176"/>
</dbReference>
<organism evidence="3 4">
    <name type="scientific">Canariomyces notabilis</name>
    <dbReference type="NCBI Taxonomy" id="2074819"/>
    <lineage>
        <taxon>Eukaryota</taxon>
        <taxon>Fungi</taxon>
        <taxon>Dikarya</taxon>
        <taxon>Ascomycota</taxon>
        <taxon>Pezizomycotina</taxon>
        <taxon>Sordariomycetes</taxon>
        <taxon>Sordariomycetidae</taxon>
        <taxon>Sordariales</taxon>
        <taxon>Chaetomiaceae</taxon>
        <taxon>Canariomyces</taxon>
    </lineage>
</organism>
<dbReference type="AlphaFoldDB" id="A0AAN6TDK1"/>